<dbReference type="SUPFAM" id="SSF55874">
    <property type="entry name" value="ATPase domain of HSP90 chaperone/DNA topoisomerase II/histidine kinase"/>
    <property type="match status" value="1"/>
</dbReference>
<dbReference type="AlphaFoldDB" id="D0LSW1"/>
<dbReference type="PANTHER" id="PTHR43047">
    <property type="entry name" value="TWO-COMPONENT HISTIDINE PROTEIN KINASE"/>
    <property type="match status" value="1"/>
</dbReference>
<dbReference type="GO" id="GO:0000155">
    <property type="term" value="F:phosphorelay sensor kinase activity"/>
    <property type="evidence" value="ECO:0007669"/>
    <property type="project" value="InterPro"/>
</dbReference>
<evidence type="ECO:0000313" key="11">
    <source>
        <dbReference type="Proteomes" id="UP000001880"/>
    </source>
</evidence>
<dbReference type="InterPro" id="IPR000014">
    <property type="entry name" value="PAS"/>
</dbReference>
<evidence type="ECO:0000259" key="9">
    <source>
        <dbReference type="PROSITE" id="PS50113"/>
    </source>
</evidence>
<feature type="domain" description="PAC" evidence="9">
    <location>
        <begin position="90"/>
        <end position="143"/>
    </location>
</feature>
<dbReference type="NCBIfam" id="TIGR00229">
    <property type="entry name" value="sensory_box"/>
    <property type="match status" value="1"/>
</dbReference>
<protein>
    <recommendedName>
        <fullName evidence="2">histidine kinase</fullName>
        <ecNumber evidence="2">2.7.13.3</ecNumber>
    </recommendedName>
</protein>
<dbReference type="InterPro" id="IPR003594">
    <property type="entry name" value="HATPase_dom"/>
</dbReference>
<feature type="domain" description="Histidine kinase" evidence="7">
    <location>
        <begin position="154"/>
        <end position="368"/>
    </location>
</feature>
<dbReference type="SUPFAM" id="SSF52172">
    <property type="entry name" value="CheY-like"/>
    <property type="match status" value="1"/>
</dbReference>
<dbReference type="Gene3D" id="1.10.287.130">
    <property type="match status" value="1"/>
</dbReference>
<evidence type="ECO:0000256" key="2">
    <source>
        <dbReference type="ARBA" id="ARBA00012438"/>
    </source>
</evidence>
<dbReference type="PROSITE" id="PS50110">
    <property type="entry name" value="RESPONSE_REGULATORY"/>
    <property type="match status" value="1"/>
</dbReference>
<dbReference type="InterPro" id="IPR005467">
    <property type="entry name" value="His_kinase_dom"/>
</dbReference>
<dbReference type="RefSeq" id="WP_012829931.1">
    <property type="nucleotide sequence ID" value="NC_013440.1"/>
</dbReference>
<dbReference type="eggNOG" id="COG2205">
    <property type="taxonomic scope" value="Bacteria"/>
</dbReference>
<evidence type="ECO:0000259" key="8">
    <source>
        <dbReference type="PROSITE" id="PS50110"/>
    </source>
</evidence>
<gene>
    <name evidence="10" type="ordered locus">Hoch_4844</name>
</gene>
<dbReference type="CDD" id="cd16922">
    <property type="entry name" value="HATPase_EvgS-ArcB-TorS-like"/>
    <property type="match status" value="1"/>
</dbReference>
<dbReference type="Proteomes" id="UP000001880">
    <property type="component" value="Chromosome"/>
</dbReference>
<dbReference type="Gene3D" id="3.30.565.10">
    <property type="entry name" value="Histidine kinase-like ATPase, C-terminal domain"/>
    <property type="match status" value="1"/>
</dbReference>
<evidence type="ECO:0000256" key="3">
    <source>
        <dbReference type="ARBA" id="ARBA00022553"/>
    </source>
</evidence>
<dbReference type="Pfam" id="PF00072">
    <property type="entry name" value="Response_reg"/>
    <property type="match status" value="1"/>
</dbReference>
<dbReference type="Pfam" id="PF02518">
    <property type="entry name" value="HATPase_c"/>
    <property type="match status" value="1"/>
</dbReference>
<dbReference type="STRING" id="502025.Hoch_4844"/>
<dbReference type="SMART" id="SM00388">
    <property type="entry name" value="HisKA"/>
    <property type="match status" value="1"/>
</dbReference>
<organism evidence="10 11">
    <name type="scientific">Haliangium ochraceum (strain DSM 14365 / JCM 11303 / SMP-2)</name>
    <dbReference type="NCBI Taxonomy" id="502025"/>
    <lineage>
        <taxon>Bacteria</taxon>
        <taxon>Pseudomonadati</taxon>
        <taxon>Myxococcota</taxon>
        <taxon>Polyangia</taxon>
        <taxon>Haliangiales</taxon>
        <taxon>Kofleriaceae</taxon>
        <taxon>Haliangium</taxon>
    </lineage>
</organism>
<dbReference type="SUPFAM" id="SSF47384">
    <property type="entry name" value="Homodimeric domain of signal transducing histidine kinase"/>
    <property type="match status" value="1"/>
</dbReference>
<dbReference type="Pfam" id="PF00512">
    <property type="entry name" value="HisKA"/>
    <property type="match status" value="1"/>
</dbReference>
<dbReference type="SMART" id="SM00448">
    <property type="entry name" value="REC"/>
    <property type="match status" value="1"/>
</dbReference>
<dbReference type="Pfam" id="PF08447">
    <property type="entry name" value="PAS_3"/>
    <property type="match status" value="1"/>
</dbReference>
<comment type="catalytic activity">
    <reaction evidence="1">
        <text>ATP + protein L-histidine = ADP + protein N-phospho-L-histidine.</text>
        <dbReference type="EC" id="2.7.13.3"/>
    </reaction>
</comment>
<sequence length="507" mass="56982">MSKSLLQPQSPDERRKRMELVLEGTRLGMWDWNPQTNEVIFDERWAAMLGHSLDDLEFTYDAWYSRVHPDDVEACLRDIQAHLKGETDFYENVHRMRHKDGHWVHILDRGRIMDRDEQGRPTRFTGAHTDISAQREAELRARELARARTQFLAVMSHEIRTPLHGMLGITHLLKKTELSDEQQRLLEIVESSGESLLLVINDILDFAKADERRLSLSPHAFEVRAMLTGIANLFGPRAKQKGLRFSCTAAPGLQGAAWGDGHRLRQILINLVSNAIKFTERGGVALSARREGESLHFEVVDTGVGVADTERIFLAFEQEDASITRRYAGTGLGLAIVRLLAEQMGGEVGVSSTVGEGSRFWLRVPMRETQMPQMEEVSRDQVESLPAMRVLVADDNAINQMVIRGMLAAGGHFCQTVDTGRQALACVEDSDWDCIFLDLYMPDMGGEEAAERMRAAGVRTRIVAASADASVETQERCRAKGIQGFLSKPFKRLQLLEELRQAHESAP</sequence>
<feature type="modified residue" description="4-aspartylphosphate" evidence="6">
    <location>
        <position position="438"/>
    </location>
</feature>
<dbReference type="InterPro" id="IPR011006">
    <property type="entry name" value="CheY-like_superfamily"/>
</dbReference>
<dbReference type="HOGENOM" id="CLU_000445_114_15_7"/>
<dbReference type="SMART" id="SM00086">
    <property type="entry name" value="PAC"/>
    <property type="match status" value="1"/>
</dbReference>
<dbReference type="EMBL" id="CP001804">
    <property type="protein sequence ID" value="ACY17333.1"/>
    <property type="molecule type" value="Genomic_DNA"/>
</dbReference>
<dbReference type="PROSITE" id="PS50113">
    <property type="entry name" value="PAC"/>
    <property type="match status" value="1"/>
</dbReference>
<evidence type="ECO:0000256" key="5">
    <source>
        <dbReference type="ARBA" id="ARBA00022777"/>
    </source>
</evidence>
<dbReference type="EC" id="2.7.13.3" evidence="2"/>
<dbReference type="InterPro" id="IPR001789">
    <property type="entry name" value="Sig_transdc_resp-reg_receiver"/>
</dbReference>
<evidence type="ECO:0000313" key="10">
    <source>
        <dbReference type="EMBL" id="ACY17333.1"/>
    </source>
</evidence>
<dbReference type="OrthoDB" id="5442910at2"/>
<dbReference type="Gene3D" id="3.30.450.20">
    <property type="entry name" value="PAS domain"/>
    <property type="match status" value="1"/>
</dbReference>
<evidence type="ECO:0000256" key="1">
    <source>
        <dbReference type="ARBA" id="ARBA00000085"/>
    </source>
</evidence>
<dbReference type="InterPro" id="IPR003661">
    <property type="entry name" value="HisK_dim/P_dom"/>
</dbReference>
<dbReference type="InterPro" id="IPR013655">
    <property type="entry name" value="PAS_fold_3"/>
</dbReference>
<dbReference type="SUPFAM" id="SSF55785">
    <property type="entry name" value="PYP-like sensor domain (PAS domain)"/>
    <property type="match status" value="1"/>
</dbReference>
<evidence type="ECO:0000256" key="4">
    <source>
        <dbReference type="ARBA" id="ARBA00022679"/>
    </source>
</evidence>
<dbReference type="PRINTS" id="PR00344">
    <property type="entry name" value="BCTRLSENSOR"/>
</dbReference>
<dbReference type="Gene3D" id="3.40.50.2300">
    <property type="match status" value="1"/>
</dbReference>
<dbReference type="InterPro" id="IPR035965">
    <property type="entry name" value="PAS-like_dom_sf"/>
</dbReference>
<evidence type="ECO:0000259" key="7">
    <source>
        <dbReference type="PROSITE" id="PS50109"/>
    </source>
</evidence>
<dbReference type="SMART" id="SM00091">
    <property type="entry name" value="PAS"/>
    <property type="match status" value="1"/>
</dbReference>
<dbReference type="CDD" id="cd17546">
    <property type="entry name" value="REC_hyHK_CKI1_RcsC-like"/>
    <property type="match status" value="1"/>
</dbReference>
<dbReference type="InterPro" id="IPR036890">
    <property type="entry name" value="HATPase_C_sf"/>
</dbReference>
<reference evidence="10 11" key="1">
    <citation type="journal article" date="2010" name="Stand. Genomic Sci.">
        <title>Complete genome sequence of Haliangium ochraceum type strain (SMP-2).</title>
        <authorList>
            <consortium name="US DOE Joint Genome Institute (JGI-PGF)"/>
            <person name="Ivanova N."/>
            <person name="Daum C."/>
            <person name="Lang E."/>
            <person name="Abt B."/>
            <person name="Kopitz M."/>
            <person name="Saunders E."/>
            <person name="Lapidus A."/>
            <person name="Lucas S."/>
            <person name="Glavina Del Rio T."/>
            <person name="Nolan M."/>
            <person name="Tice H."/>
            <person name="Copeland A."/>
            <person name="Cheng J.F."/>
            <person name="Chen F."/>
            <person name="Bruce D."/>
            <person name="Goodwin L."/>
            <person name="Pitluck S."/>
            <person name="Mavromatis K."/>
            <person name="Pati A."/>
            <person name="Mikhailova N."/>
            <person name="Chen A."/>
            <person name="Palaniappan K."/>
            <person name="Land M."/>
            <person name="Hauser L."/>
            <person name="Chang Y.J."/>
            <person name="Jeffries C.D."/>
            <person name="Detter J.C."/>
            <person name="Brettin T."/>
            <person name="Rohde M."/>
            <person name="Goker M."/>
            <person name="Bristow J."/>
            <person name="Markowitz V."/>
            <person name="Eisen J.A."/>
            <person name="Hugenholtz P."/>
            <person name="Kyrpides N.C."/>
            <person name="Klenk H.P."/>
        </authorList>
    </citation>
    <scope>NUCLEOTIDE SEQUENCE [LARGE SCALE GENOMIC DNA]</scope>
    <source>
        <strain evidence="11">DSM 14365 / CIP 107738 / JCM 11303 / AJ 13395 / SMP-2</strain>
    </source>
</reference>
<dbReference type="KEGG" id="hoh:Hoch_4844"/>
<dbReference type="PROSITE" id="PS50109">
    <property type="entry name" value="HIS_KIN"/>
    <property type="match status" value="1"/>
</dbReference>
<dbReference type="eggNOG" id="COG0784">
    <property type="taxonomic scope" value="Bacteria"/>
</dbReference>
<proteinExistence type="predicted"/>
<keyword evidence="5 10" id="KW-0418">Kinase</keyword>
<dbReference type="FunFam" id="3.30.565.10:FF:000010">
    <property type="entry name" value="Sensor histidine kinase RcsC"/>
    <property type="match status" value="1"/>
</dbReference>
<keyword evidence="11" id="KW-1185">Reference proteome</keyword>
<dbReference type="CDD" id="cd00082">
    <property type="entry name" value="HisKA"/>
    <property type="match status" value="1"/>
</dbReference>
<accession>D0LSW1</accession>
<name>D0LSW1_HALO1</name>
<keyword evidence="3 6" id="KW-0597">Phosphoprotein</keyword>
<dbReference type="SMART" id="SM00387">
    <property type="entry name" value="HATPase_c"/>
    <property type="match status" value="1"/>
</dbReference>
<evidence type="ECO:0000256" key="6">
    <source>
        <dbReference type="PROSITE-ProRule" id="PRU00169"/>
    </source>
</evidence>
<dbReference type="InterPro" id="IPR000700">
    <property type="entry name" value="PAS-assoc_C"/>
</dbReference>
<dbReference type="InterPro" id="IPR036097">
    <property type="entry name" value="HisK_dim/P_sf"/>
</dbReference>
<keyword evidence="4" id="KW-0808">Transferase</keyword>
<dbReference type="InterPro" id="IPR004358">
    <property type="entry name" value="Sig_transdc_His_kin-like_C"/>
</dbReference>
<dbReference type="InterPro" id="IPR001610">
    <property type="entry name" value="PAC"/>
</dbReference>
<feature type="domain" description="Response regulatory" evidence="8">
    <location>
        <begin position="389"/>
        <end position="503"/>
    </location>
</feature>
<dbReference type="CDD" id="cd00130">
    <property type="entry name" value="PAS"/>
    <property type="match status" value="1"/>
</dbReference>
<dbReference type="PANTHER" id="PTHR43047:SF78">
    <property type="entry name" value="SENSORY_REGULATORY PROTEIN RPFC"/>
    <property type="match status" value="1"/>
</dbReference>